<dbReference type="InterPro" id="IPR016084">
    <property type="entry name" value="Haem_Oase-like_multi-hlx"/>
</dbReference>
<dbReference type="Proteomes" id="UP001633002">
    <property type="component" value="Unassembled WGS sequence"/>
</dbReference>
<dbReference type="GO" id="GO:0006772">
    <property type="term" value="P:thiamine metabolic process"/>
    <property type="evidence" value="ECO:0007669"/>
    <property type="project" value="UniProtKB-ARBA"/>
</dbReference>
<proteinExistence type="predicted"/>
<dbReference type="PANTHER" id="PTHR43198">
    <property type="entry name" value="BIFUNCTIONAL TH2 PROTEIN"/>
    <property type="match status" value="1"/>
</dbReference>
<dbReference type="AlphaFoldDB" id="A0ABD3H4J1"/>
<dbReference type="Gene3D" id="1.20.910.10">
    <property type="entry name" value="Heme oxygenase-like"/>
    <property type="match status" value="1"/>
</dbReference>
<protein>
    <recommendedName>
        <fullName evidence="1">Thiaminase-2/PQQC domain-containing protein</fullName>
    </recommendedName>
</protein>
<comment type="caution">
    <text evidence="2">The sequence shown here is derived from an EMBL/GenBank/DDBJ whole genome shotgun (WGS) entry which is preliminary data.</text>
</comment>
<dbReference type="InterPro" id="IPR050967">
    <property type="entry name" value="Thiamine_Salvage_TenA"/>
</dbReference>
<keyword evidence="3" id="KW-1185">Reference proteome</keyword>
<dbReference type="InterPro" id="IPR004305">
    <property type="entry name" value="Thiaminase-2/PQQC"/>
</dbReference>
<dbReference type="Gene3D" id="3.40.50.1000">
    <property type="entry name" value="HAD superfamily/HAD-like"/>
    <property type="match status" value="1"/>
</dbReference>
<evidence type="ECO:0000259" key="1">
    <source>
        <dbReference type="Pfam" id="PF03070"/>
    </source>
</evidence>
<dbReference type="Pfam" id="PF03070">
    <property type="entry name" value="TENA_THI-4"/>
    <property type="match status" value="2"/>
</dbReference>
<reference evidence="2 3" key="1">
    <citation type="submission" date="2024-09" db="EMBL/GenBank/DDBJ databases">
        <title>Chromosome-scale assembly of Riccia sorocarpa.</title>
        <authorList>
            <person name="Paukszto L."/>
        </authorList>
    </citation>
    <scope>NUCLEOTIDE SEQUENCE [LARGE SCALE GENOMIC DNA]</scope>
    <source>
        <strain evidence="2">LP-2024</strain>
        <tissue evidence="2">Aerial parts of the thallus</tissue>
    </source>
</reference>
<evidence type="ECO:0000313" key="2">
    <source>
        <dbReference type="EMBL" id="KAL3685265.1"/>
    </source>
</evidence>
<accession>A0ABD3H4J1</accession>
<dbReference type="CDD" id="cd19368">
    <property type="entry name" value="TenA_C_AtTH2-like"/>
    <property type="match status" value="1"/>
</dbReference>
<dbReference type="SUPFAM" id="SSF48613">
    <property type="entry name" value="Heme oxygenase-like"/>
    <property type="match status" value="1"/>
</dbReference>
<evidence type="ECO:0000313" key="3">
    <source>
        <dbReference type="Proteomes" id="UP001633002"/>
    </source>
</evidence>
<name>A0ABD3H4J1_9MARC</name>
<feature type="domain" description="Thiaminase-2/PQQC" evidence="1">
    <location>
        <begin position="117"/>
        <end position="214"/>
    </location>
</feature>
<dbReference type="SUPFAM" id="SSF56784">
    <property type="entry name" value="HAD-like"/>
    <property type="match status" value="1"/>
</dbReference>
<feature type="domain" description="Thiaminase-2/PQQC" evidence="1">
    <location>
        <begin position="239"/>
        <end position="333"/>
    </location>
</feature>
<gene>
    <name evidence="2" type="ORF">R1sor_003287</name>
</gene>
<dbReference type="EMBL" id="JBJQOH010000006">
    <property type="protein sequence ID" value="KAL3685265.1"/>
    <property type="molecule type" value="Genomic_DNA"/>
</dbReference>
<dbReference type="InterPro" id="IPR036412">
    <property type="entry name" value="HAD-like_sf"/>
</dbReference>
<dbReference type="InterPro" id="IPR023214">
    <property type="entry name" value="HAD_sf"/>
</dbReference>
<organism evidence="2 3">
    <name type="scientific">Riccia sorocarpa</name>
    <dbReference type="NCBI Taxonomy" id="122646"/>
    <lineage>
        <taxon>Eukaryota</taxon>
        <taxon>Viridiplantae</taxon>
        <taxon>Streptophyta</taxon>
        <taxon>Embryophyta</taxon>
        <taxon>Marchantiophyta</taxon>
        <taxon>Marchantiopsida</taxon>
        <taxon>Marchantiidae</taxon>
        <taxon>Marchantiales</taxon>
        <taxon>Ricciaceae</taxon>
        <taxon>Riccia</taxon>
    </lineage>
</organism>
<dbReference type="PANTHER" id="PTHR43198:SF2">
    <property type="entry name" value="SI:CH1073-67J19.1-RELATED"/>
    <property type="match status" value="1"/>
</dbReference>
<sequence length="640" mass="71176">MFISKLHSLLHKTPRWMSQSLLGHCQDTLSAVSRSSSIWRPRFYYVSRPLKEVGISRPTASAAAAAISSSSIRRILYGSQAFSLHHTAREMEPSETVLAKKLWEMNQKEAYCALYQPFVVAMAAGTLPVESFRNYIAQDVFYLAAFAEAYGLAVDNTDDEQAKAVLKDLQHHVQEELDQVHMSAVQTFGFQLPSKIVPNSTTTAYTEFLLAVAKGDLSSRWVPGIIESDSSSADGLTRRKKLAAFTIASLTPCMRLYAFLGQELQRVSSIPEIKPSRYVKWVETYASSGFEAPTIQSEILLHRLASPFSEENETVKSLYHRAMELEIAFFAAQTLRNEPIVPLLSSLSASKTHVILVSDFDLTCTLEDSCSVLAKLVLSEADGAAKSQHLETKWTDLGTQYSTEYRKLIDRILPSTEERSAEFNPHGLRQFLEEVSDFEGEANARVVQSEFLAGLSVESVKQAGSRIPFYRGCEELLTAVSKLEQSVDFHILSVCWSRTLIQSSFSSKGLEFANIHSNELQFSDSDLSDGGVDRRIESALDKERVFEKISSQGKQRNADSLSIYIGDSVTDLLCLLKADIGIVIGKSSSLDRVAAAFGIKMLPLYSGLLQREQQRSSSKGDTLWSKFEGTFTNFQVMRGN</sequence>